<comment type="caution">
    <text evidence="5">The sequence shown here is derived from an EMBL/GenBank/DDBJ whole genome shotgun (WGS) entry which is preliminary data.</text>
</comment>
<dbReference type="InterPro" id="IPR008258">
    <property type="entry name" value="Transglycosylase_SLT_dom_1"/>
</dbReference>
<name>A0A0D6PF68_9PROT</name>
<sequence>MIAAYATCAPFIAPPTLAAVIQVESGGNPLGLNVNGIGRFNPTSRADAEAIAEHFIARGRRVDIGLMQVDSTNLAGMGYSVSAMLNPCTNIQAGAKILSEDYQNALSTGQLGQQALAAALSAYNTGSLTAGFQNGYVARYHLTVRLPVIPASAPMTVYQNASAAPQPVPASTVKAGSTAAPPMTVYRKENS</sequence>
<accession>A0A0D6PF68</accession>
<feature type="region of interest" description="Disordered" evidence="2">
    <location>
        <begin position="169"/>
        <end position="191"/>
    </location>
</feature>
<evidence type="ECO:0000256" key="1">
    <source>
        <dbReference type="ARBA" id="ARBA00009387"/>
    </source>
</evidence>
<dbReference type="Pfam" id="PF01464">
    <property type="entry name" value="SLT"/>
    <property type="match status" value="1"/>
</dbReference>
<dbReference type="STRING" id="1120923.SAMN02746095_03293"/>
<dbReference type="InterPro" id="IPR023346">
    <property type="entry name" value="Lysozyme-like_dom_sf"/>
</dbReference>
<dbReference type="CDD" id="cd16892">
    <property type="entry name" value="LT_VirB1-like"/>
    <property type="match status" value="1"/>
</dbReference>
<evidence type="ECO:0000256" key="2">
    <source>
        <dbReference type="SAM" id="MobiDB-lite"/>
    </source>
</evidence>
<evidence type="ECO:0000259" key="4">
    <source>
        <dbReference type="Pfam" id="PF01464"/>
    </source>
</evidence>
<feature type="chain" id="PRO_5030005925" evidence="3">
    <location>
        <begin position="19"/>
        <end position="191"/>
    </location>
</feature>
<gene>
    <name evidence="5" type="ORF">Aam_046_036</name>
</gene>
<reference evidence="5 6" key="1">
    <citation type="submission" date="2012-11" db="EMBL/GenBank/DDBJ databases">
        <title>Whole genome sequence of Acidocella aminolytica 101 = DSM 11237.</title>
        <authorList>
            <person name="Azuma Y."/>
            <person name="Higashiura N."/>
            <person name="Hirakawa H."/>
            <person name="Matsushita K."/>
        </authorList>
    </citation>
    <scope>NUCLEOTIDE SEQUENCE [LARGE SCALE GENOMIC DNA]</scope>
    <source>
        <strain evidence="6">101 / DSM 11237</strain>
    </source>
</reference>
<keyword evidence="3" id="KW-0732">Signal</keyword>
<protein>
    <submittedName>
        <fullName evidence="5">Secretion system type IV VirB1/lytic transglycosylase</fullName>
    </submittedName>
</protein>
<dbReference type="AlphaFoldDB" id="A0A0D6PF68"/>
<dbReference type="Gene3D" id="1.10.530.10">
    <property type="match status" value="1"/>
</dbReference>
<evidence type="ECO:0000256" key="3">
    <source>
        <dbReference type="SAM" id="SignalP"/>
    </source>
</evidence>
<keyword evidence="6" id="KW-1185">Reference proteome</keyword>
<feature type="signal peptide" evidence="3">
    <location>
        <begin position="1"/>
        <end position="18"/>
    </location>
</feature>
<organism evidence="5 6">
    <name type="scientific">Acidocella aminolytica 101 = DSM 11237</name>
    <dbReference type="NCBI Taxonomy" id="1120923"/>
    <lineage>
        <taxon>Bacteria</taxon>
        <taxon>Pseudomonadati</taxon>
        <taxon>Pseudomonadota</taxon>
        <taxon>Alphaproteobacteria</taxon>
        <taxon>Acetobacterales</taxon>
        <taxon>Acidocellaceae</taxon>
        <taxon>Acidocella</taxon>
    </lineage>
</organism>
<proteinExistence type="inferred from homology"/>
<dbReference type="Proteomes" id="UP000032668">
    <property type="component" value="Unassembled WGS sequence"/>
</dbReference>
<comment type="similarity">
    <text evidence="1">Belongs to the virb1 family.</text>
</comment>
<feature type="domain" description="Transglycosylase SLT" evidence="4">
    <location>
        <begin position="5"/>
        <end position="136"/>
    </location>
</feature>
<dbReference type="OrthoDB" id="8277605at2"/>
<evidence type="ECO:0000313" key="6">
    <source>
        <dbReference type="Proteomes" id="UP000032668"/>
    </source>
</evidence>
<dbReference type="EMBL" id="BANC01000045">
    <property type="protein sequence ID" value="GAN80395.1"/>
    <property type="molecule type" value="Genomic_DNA"/>
</dbReference>
<dbReference type="RefSeq" id="WP_052948358.1">
    <property type="nucleotide sequence ID" value="NZ_BANC01000045.1"/>
</dbReference>
<dbReference type="SUPFAM" id="SSF53955">
    <property type="entry name" value="Lysozyme-like"/>
    <property type="match status" value="1"/>
</dbReference>
<evidence type="ECO:0000313" key="5">
    <source>
        <dbReference type="EMBL" id="GAN80395.1"/>
    </source>
</evidence>